<comment type="subcellular location">
    <subcellularLocation>
        <location evidence="1">Cell outer membrane</location>
    </subcellularLocation>
</comment>
<dbReference type="eggNOG" id="COG1538">
    <property type="taxonomic scope" value="Bacteria"/>
</dbReference>
<feature type="region of interest" description="Disordered" evidence="9">
    <location>
        <begin position="437"/>
        <end position="456"/>
    </location>
</feature>
<dbReference type="PANTHER" id="PTHR30026:SF22">
    <property type="entry name" value="OUTER MEMBRANE EFFLUX PROTEIN"/>
    <property type="match status" value="1"/>
</dbReference>
<gene>
    <name evidence="10" type="ordered locus">Cvib_0431</name>
</gene>
<dbReference type="GO" id="GO:0015288">
    <property type="term" value="F:porin activity"/>
    <property type="evidence" value="ECO:0007669"/>
    <property type="project" value="TreeGrafter"/>
</dbReference>
<evidence type="ECO:0000256" key="5">
    <source>
        <dbReference type="ARBA" id="ARBA00022692"/>
    </source>
</evidence>
<feature type="compositionally biased region" description="Low complexity" evidence="9">
    <location>
        <begin position="371"/>
        <end position="386"/>
    </location>
</feature>
<organism evidence="10">
    <name type="scientific">Chlorobium phaeovibrioides (strain DSM 265 / 1930)</name>
    <name type="common">Prosthecochloris vibrioformis (strain DSM 265)</name>
    <dbReference type="NCBI Taxonomy" id="290318"/>
    <lineage>
        <taxon>Bacteria</taxon>
        <taxon>Pseudomonadati</taxon>
        <taxon>Chlorobiota</taxon>
        <taxon>Chlorobiia</taxon>
        <taxon>Chlorobiales</taxon>
        <taxon>Chlorobiaceae</taxon>
        <taxon>Chlorobium/Pelodictyon group</taxon>
        <taxon>Chlorobium</taxon>
    </lineage>
</organism>
<dbReference type="InterPro" id="IPR051906">
    <property type="entry name" value="TolC-like"/>
</dbReference>
<evidence type="ECO:0000256" key="2">
    <source>
        <dbReference type="ARBA" id="ARBA00007613"/>
    </source>
</evidence>
<feature type="coiled-coil region" evidence="8">
    <location>
        <begin position="667"/>
        <end position="701"/>
    </location>
</feature>
<dbReference type="SUPFAM" id="SSF56954">
    <property type="entry name" value="Outer membrane efflux proteins (OEP)"/>
    <property type="match status" value="1"/>
</dbReference>
<evidence type="ECO:0000256" key="8">
    <source>
        <dbReference type="SAM" id="Coils"/>
    </source>
</evidence>
<evidence type="ECO:0000256" key="1">
    <source>
        <dbReference type="ARBA" id="ARBA00004442"/>
    </source>
</evidence>
<sequence>MLKLVVTRARITTIVSLFFLFAFCGLQENPVSAEERALSWAISSPSLSPPTQSFLTQPALPSVASLKKESPDSLNTQASGSEGSFFLTTGERRLAPKPSPVLKPQLQENPVPRELQADVPGAPKDAAGSFFLTAGGSRLSPKPSAAVARIVPAALVPEVSAREAKVELPSVATGKELTVKGFIKSGLVLKVKQPEVSLGPVALSQPLQESIPSLEPAKVADQSGDVAGSLLLTTKMPGAADSRTGMDLSGLASPQLPKPALHDTPSRISRVDTLQATSPDRAAFITQQDTLKAELPATPERVFIKKDAVADHPSEVVQKVLPQEDAVDSLTPVVEAPVVQSAPVIADPVRPLPPVVVAAPLPDEPVPADPGPSAASAASPERAPAAAPLPAPLLPEPVAAEPEAVVLEEGEPLPEAMPGPVGVPLPEPVAGVAIPDAESETKVDGEPPKPQPSVESVALPEELRIGVVQEPPSSLQEAPSRGILIKDESLAEEPGPEAPAPEPVPARPGMPPPHDLAPWALVESEDGALPVFDSSMPVIRNEVARLQLEEWRRHVGEAVARHPSVRAAEYAEQESISSIGEAKAQLYPQVSLGLNTDLRRSIRDGKPYATVSDLPVDDEVRLNPNLTVRQLVFDGGATSSRGKAAMARSLAARERRVSTEEGVALRAVATMIELAKLQEQLEFARENLSEVRRLRDMIRARVDAGRDAPSEMLQMNSRVFEARNEVVLLEGRRAEAGARYEEVFGGTPVVLAFPDVFAPIPMSMSGGMDAALRKNPDLLSSKALVDAAAADYKAAWGALYPRLEVEANLTVYDVTRNESDYYDSFVGLKLSHNILDGGLKSSTKARTRSQMERARSEYDNTQRAVELALRRAYANREALIPQYKALQAQLDHKRETQRAYEEQFLAGRRPLNDLVAAQQQVIDTAIRTLDYKAELHRQHFVILSLIGELAKGEGKKM</sequence>
<keyword evidence="3" id="KW-0813">Transport</keyword>
<evidence type="ECO:0000256" key="9">
    <source>
        <dbReference type="SAM" id="MobiDB-lite"/>
    </source>
</evidence>
<evidence type="ECO:0000256" key="7">
    <source>
        <dbReference type="ARBA" id="ARBA00023237"/>
    </source>
</evidence>
<feature type="coiled-coil region" evidence="8">
    <location>
        <begin position="844"/>
        <end position="903"/>
    </location>
</feature>
<keyword evidence="7" id="KW-0998">Cell outer membrane</keyword>
<protein>
    <submittedName>
        <fullName evidence="10">Outer membrane efflux protein</fullName>
    </submittedName>
</protein>
<dbReference type="KEGG" id="pvi:Cvib_0431"/>
<dbReference type="GO" id="GO:1990281">
    <property type="term" value="C:efflux pump complex"/>
    <property type="evidence" value="ECO:0007669"/>
    <property type="project" value="TreeGrafter"/>
</dbReference>
<keyword evidence="4" id="KW-1134">Transmembrane beta strand</keyword>
<dbReference type="Pfam" id="PF02321">
    <property type="entry name" value="OEP"/>
    <property type="match status" value="2"/>
</dbReference>
<dbReference type="Gene3D" id="1.20.1600.10">
    <property type="entry name" value="Outer membrane efflux proteins (OEP)"/>
    <property type="match status" value="1"/>
</dbReference>
<dbReference type="STRING" id="290318.Cvib_0431"/>
<dbReference type="GO" id="GO:0009279">
    <property type="term" value="C:cell outer membrane"/>
    <property type="evidence" value="ECO:0007669"/>
    <property type="project" value="UniProtKB-SubCell"/>
</dbReference>
<feature type="region of interest" description="Disordered" evidence="9">
    <location>
        <begin position="363"/>
        <end position="394"/>
    </location>
</feature>
<evidence type="ECO:0000256" key="3">
    <source>
        <dbReference type="ARBA" id="ARBA00022448"/>
    </source>
</evidence>
<dbReference type="PANTHER" id="PTHR30026">
    <property type="entry name" value="OUTER MEMBRANE PROTEIN TOLC"/>
    <property type="match status" value="1"/>
</dbReference>
<dbReference type="GO" id="GO:0015562">
    <property type="term" value="F:efflux transmembrane transporter activity"/>
    <property type="evidence" value="ECO:0007669"/>
    <property type="project" value="InterPro"/>
</dbReference>
<dbReference type="AlphaFoldDB" id="A4SD94"/>
<reference evidence="10" key="1">
    <citation type="submission" date="2007-03" db="EMBL/GenBank/DDBJ databases">
        <title>Complete sequence of Prosthecochloris vibrioformis DSM 265.</title>
        <authorList>
            <consortium name="US DOE Joint Genome Institute"/>
            <person name="Copeland A."/>
            <person name="Lucas S."/>
            <person name="Lapidus A."/>
            <person name="Barry K."/>
            <person name="Detter J.C."/>
            <person name="Glavina del Rio T."/>
            <person name="Hammon N."/>
            <person name="Israni S."/>
            <person name="Pitluck S."/>
            <person name="Schmutz J."/>
            <person name="Larimer F."/>
            <person name="Land M."/>
            <person name="Hauser L."/>
            <person name="Mikhailova N."/>
            <person name="Li T."/>
            <person name="Overmann J."/>
            <person name="Schuster S.C."/>
            <person name="Bryant D.A."/>
            <person name="Richardson P."/>
        </authorList>
    </citation>
    <scope>NUCLEOTIDE SEQUENCE [LARGE SCALE GENOMIC DNA]</scope>
    <source>
        <strain evidence="10">DSM 265</strain>
    </source>
</reference>
<feature type="compositionally biased region" description="Pro residues" evidence="9">
    <location>
        <begin position="496"/>
        <end position="515"/>
    </location>
</feature>
<evidence type="ECO:0000313" key="10">
    <source>
        <dbReference type="EMBL" id="ABP36453.1"/>
    </source>
</evidence>
<comment type="similarity">
    <text evidence="2">Belongs to the outer membrane factor (OMF) (TC 1.B.17) family.</text>
</comment>
<accession>A4SD94</accession>
<feature type="region of interest" description="Disordered" evidence="9">
    <location>
        <begin position="491"/>
        <end position="516"/>
    </location>
</feature>
<keyword evidence="6" id="KW-0472">Membrane</keyword>
<keyword evidence="8" id="KW-0175">Coiled coil</keyword>
<name>A4SD94_CHLPM</name>
<keyword evidence="5" id="KW-0812">Transmembrane</keyword>
<proteinExistence type="inferred from homology"/>
<dbReference type="EMBL" id="CP000607">
    <property type="protein sequence ID" value="ABP36453.1"/>
    <property type="molecule type" value="Genomic_DNA"/>
</dbReference>
<evidence type="ECO:0000256" key="4">
    <source>
        <dbReference type="ARBA" id="ARBA00022452"/>
    </source>
</evidence>
<dbReference type="InterPro" id="IPR003423">
    <property type="entry name" value="OMP_efflux"/>
</dbReference>
<dbReference type="HOGENOM" id="CLU_308324_0_0_10"/>
<evidence type="ECO:0000256" key="6">
    <source>
        <dbReference type="ARBA" id="ARBA00023136"/>
    </source>
</evidence>